<organism evidence="2 3">
    <name type="scientific">Lodderomyces elongisporus (strain ATCC 11503 / CBS 2605 / JCM 1781 / NBRC 1676 / NRRL YB-4239)</name>
    <name type="common">Yeast</name>
    <name type="synonym">Saccharomyces elongisporus</name>
    <dbReference type="NCBI Taxonomy" id="379508"/>
    <lineage>
        <taxon>Eukaryota</taxon>
        <taxon>Fungi</taxon>
        <taxon>Dikarya</taxon>
        <taxon>Ascomycota</taxon>
        <taxon>Saccharomycotina</taxon>
        <taxon>Pichiomycetes</taxon>
        <taxon>Debaryomycetaceae</taxon>
        <taxon>Candida/Lodderomyces clade</taxon>
        <taxon>Lodderomyces</taxon>
    </lineage>
</organism>
<sequence length="340" mass="37063">MIQTECNSTIEFQDYLIYSSSLSKSSLSSLNLLKTSSTENAKMSATTNALTLQKDNRYTAFAEASMLSPQSSYSTFQPRPPSIFMADSQSIISQEGETKLPKNAPSKSRFKRWNFKPLAIKQQIETKLKRTNSAKSINSNKSVDFANGTKPMTKSNTSTTSTTTTTTTAIATAIASKPRPIKSMLSPSSPLSTAESNSSFEMHEDESDSHSSNSGERYGSPGSDTGSVFSSPGRIKTKQRNGFTIENQDIAATAAATTTTEAATETSTDTNLLDWHNSSNEKTWEAENLQLDIDDLDSILLDFDEAEILPIVDVLTIKGQFSSSDVNLTRVRIPELVPLL</sequence>
<keyword evidence="3" id="KW-1185">Reference proteome</keyword>
<gene>
    <name evidence="2" type="ORF">LELG_00754</name>
</gene>
<feature type="compositionally biased region" description="Polar residues" evidence="1">
    <location>
        <begin position="185"/>
        <end position="197"/>
    </location>
</feature>
<evidence type="ECO:0000313" key="2">
    <source>
        <dbReference type="EMBL" id="EDK42576.1"/>
    </source>
</evidence>
<feature type="compositionally biased region" description="Polar residues" evidence="1">
    <location>
        <begin position="131"/>
        <end position="142"/>
    </location>
</feature>
<dbReference type="InParanoid" id="A5DTR8"/>
<proteinExistence type="predicted"/>
<dbReference type="VEuPathDB" id="FungiDB:LELG_00754"/>
<dbReference type="HOGENOM" id="CLU_816549_0_0_1"/>
<name>A5DTR8_LODEL</name>
<evidence type="ECO:0000256" key="1">
    <source>
        <dbReference type="SAM" id="MobiDB-lite"/>
    </source>
</evidence>
<evidence type="ECO:0000313" key="3">
    <source>
        <dbReference type="Proteomes" id="UP000001996"/>
    </source>
</evidence>
<feature type="compositionally biased region" description="Low complexity" evidence="1">
    <location>
        <begin position="254"/>
        <end position="266"/>
    </location>
</feature>
<feature type="region of interest" description="Disordered" evidence="1">
    <location>
        <begin position="129"/>
        <end position="247"/>
    </location>
</feature>
<accession>A5DTR8</accession>
<protein>
    <submittedName>
        <fullName evidence="2">Uncharacterized protein</fullName>
    </submittedName>
</protein>
<dbReference type="KEGG" id="lel:PVL30_000724"/>
<feature type="region of interest" description="Disordered" evidence="1">
    <location>
        <begin position="254"/>
        <end position="273"/>
    </location>
</feature>
<dbReference type="GeneID" id="5235059"/>
<dbReference type="Proteomes" id="UP000001996">
    <property type="component" value="Unassembled WGS sequence"/>
</dbReference>
<reference evidence="2 3" key="1">
    <citation type="journal article" date="2009" name="Nature">
        <title>Evolution of pathogenicity and sexual reproduction in eight Candida genomes.</title>
        <authorList>
            <person name="Butler G."/>
            <person name="Rasmussen M.D."/>
            <person name="Lin M.F."/>
            <person name="Santos M.A."/>
            <person name="Sakthikumar S."/>
            <person name="Munro C.A."/>
            <person name="Rheinbay E."/>
            <person name="Grabherr M."/>
            <person name="Forche A."/>
            <person name="Reedy J.L."/>
            <person name="Agrafioti I."/>
            <person name="Arnaud M.B."/>
            <person name="Bates S."/>
            <person name="Brown A.J."/>
            <person name="Brunke S."/>
            <person name="Costanzo M.C."/>
            <person name="Fitzpatrick D.A."/>
            <person name="de Groot P.W."/>
            <person name="Harris D."/>
            <person name="Hoyer L.L."/>
            <person name="Hube B."/>
            <person name="Klis F.M."/>
            <person name="Kodira C."/>
            <person name="Lennard N."/>
            <person name="Logue M.E."/>
            <person name="Martin R."/>
            <person name="Neiman A.M."/>
            <person name="Nikolaou E."/>
            <person name="Quail M.A."/>
            <person name="Quinn J."/>
            <person name="Santos M.C."/>
            <person name="Schmitzberger F.F."/>
            <person name="Sherlock G."/>
            <person name="Shah P."/>
            <person name="Silverstein K.A."/>
            <person name="Skrzypek M.S."/>
            <person name="Soll D."/>
            <person name="Staggs R."/>
            <person name="Stansfield I."/>
            <person name="Stumpf M.P."/>
            <person name="Sudbery P.E."/>
            <person name="Srikantha T."/>
            <person name="Zeng Q."/>
            <person name="Berman J."/>
            <person name="Berriman M."/>
            <person name="Heitman J."/>
            <person name="Gow N.A."/>
            <person name="Lorenz M.C."/>
            <person name="Birren B.W."/>
            <person name="Kellis M."/>
            <person name="Cuomo C.A."/>
        </authorList>
    </citation>
    <scope>NUCLEOTIDE SEQUENCE [LARGE SCALE GENOMIC DNA]</scope>
    <source>
        <strain evidence="3">ATCC 11503 / BCRC 21390 / CBS 2605 / JCM 1781 / NBRC 1676 / NRRL YB-4239</strain>
    </source>
</reference>
<dbReference type="EMBL" id="CH981524">
    <property type="protein sequence ID" value="EDK42576.1"/>
    <property type="molecule type" value="Genomic_DNA"/>
</dbReference>
<dbReference type="AlphaFoldDB" id="A5DTR8"/>
<feature type="compositionally biased region" description="Low complexity" evidence="1">
    <location>
        <begin position="157"/>
        <end position="176"/>
    </location>
</feature>